<reference evidence="1 2" key="1">
    <citation type="submission" date="2023-05" db="EMBL/GenBank/DDBJ databases">
        <title>B98-5 Cell Line De Novo Hybrid Assembly: An Optical Mapping Approach.</title>
        <authorList>
            <person name="Kananen K."/>
            <person name="Auerbach J.A."/>
            <person name="Kautto E."/>
            <person name="Blachly J.S."/>
        </authorList>
    </citation>
    <scope>NUCLEOTIDE SEQUENCE [LARGE SCALE GENOMIC DNA]</scope>
    <source>
        <strain evidence="1">B95-8</strain>
        <tissue evidence="1">Cell line</tissue>
    </source>
</reference>
<protein>
    <submittedName>
        <fullName evidence="1">Uncharacterized protein</fullName>
    </submittedName>
</protein>
<comment type="caution">
    <text evidence="1">The sequence shown here is derived from an EMBL/GenBank/DDBJ whole genome shotgun (WGS) entry which is preliminary data.</text>
</comment>
<evidence type="ECO:0000313" key="1">
    <source>
        <dbReference type="EMBL" id="KAK2090579.1"/>
    </source>
</evidence>
<name>A0ABQ9U1B3_SAGOE</name>
<organism evidence="1 2">
    <name type="scientific">Saguinus oedipus</name>
    <name type="common">Cotton-top tamarin</name>
    <name type="synonym">Oedipomidas oedipus</name>
    <dbReference type="NCBI Taxonomy" id="9490"/>
    <lineage>
        <taxon>Eukaryota</taxon>
        <taxon>Metazoa</taxon>
        <taxon>Chordata</taxon>
        <taxon>Craniata</taxon>
        <taxon>Vertebrata</taxon>
        <taxon>Euteleostomi</taxon>
        <taxon>Mammalia</taxon>
        <taxon>Eutheria</taxon>
        <taxon>Euarchontoglires</taxon>
        <taxon>Primates</taxon>
        <taxon>Haplorrhini</taxon>
        <taxon>Platyrrhini</taxon>
        <taxon>Cebidae</taxon>
        <taxon>Callitrichinae</taxon>
        <taxon>Saguinus</taxon>
    </lineage>
</organism>
<keyword evidence="2" id="KW-1185">Reference proteome</keyword>
<accession>A0ABQ9U1B3</accession>
<dbReference type="Proteomes" id="UP001266305">
    <property type="component" value="Unassembled WGS sequence"/>
</dbReference>
<proteinExistence type="predicted"/>
<sequence length="57" mass="6380">MAQLLVLGSIDPVYTASGHRIRDTEPRKIHRAAVELPGVQERRPRRLGQATQARLPP</sequence>
<gene>
    <name evidence="1" type="ORF">P7K49_031836</name>
</gene>
<evidence type="ECO:0000313" key="2">
    <source>
        <dbReference type="Proteomes" id="UP001266305"/>
    </source>
</evidence>
<dbReference type="EMBL" id="JASSZA010000017">
    <property type="protein sequence ID" value="KAK2090579.1"/>
    <property type="molecule type" value="Genomic_DNA"/>
</dbReference>